<evidence type="ECO:0000313" key="2">
    <source>
        <dbReference type="EMBL" id="CAH2250304.1"/>
    </source>
</evidence>
<name>A0A8S4S5C0_9NEOP</name>
<sequence length="140" mass="15612">MRYRCIIRVLHKTEVYRFSIFGWTLADNHLRGCYGVTGRVRKLVIRRAPGLDDFGGRVGDVDPRLPPARVTRSAVVGERARQLIRFQILQWASTALVAVDCVAQKEQAKARWSSAAPGDGTLTVTSTTTGSRTRNLKLET</sequence>
<comment type="caution">
    <text evidence="2">The sequence shown here is derived from an EMBL/GenBank/DDBJ whole genome shotgun (WGS) entry which is preliminary data.</text>
</comment>
<feature type="region of interest" description="Disordered" evidence="1">
    <location>
        <begin position="114"/>
        <end position="140"/>
    </location>
</feature>
<evidence type="ECO:0000313" key="3">
    <source>
        <dbReference type="Proteomes" id="UP000838756"/>
    </source>
</evidence>
<dbReference type="AlphaFoldDB" id="A0A8S4S5C0"/>
<gene>
    <name evidence="2" type="primary">jg3667</name>
    <name evidence="2" type="ORF">PAEG_LOCUS22055</name>
</gene>
<evidence type="ECO:0000256" key="1">
    <source>
        <dbReference type="SAM" id="MobiDB-lite"/>
    </source>
</evidence>
<proteinExistence type="predicted"/>
<accession>A0A8S4S5C0</accession>
<dbReference type="EMBL" id="CAKXAJ010026005">
    <property type="protein sequence ID" value="CAH2250304.1"/>
    <property type="molecule type" value="Genomic_DNA"/>
</dbReference>
<organism evidence="2 3">
    <name type="scientific">Pararge aegeria aegeria</name>
    <dbReference type="NCBI Taxonomy" id="348720"/>
    <lineage>
        <taxon>Eukaryota</taxon>
        <taxon>Metazoa</taxon>
        <taxon>Ecdysozoa</taxon>
        <taxon>Arthropoda</taxon>
        <taxon>Hexapoda</taxon>
        <taxon>Insecta</taxon>
        <taxon>Pterygota</taxon>
        <taxon>Neoptera</taxon>
        <taxon>Endopterygota</taxon>
        <taxon>Lepidoptera</taxon>
        <taxon>Glossata</taxon>
        <taxon>Ditrysia</taxon>
        <taxon>Papilionoidea</taxon>
        <taxon>Nymphalidae</taxon>
        <taxon>Satyrinae</taxon>
        <taxon>Satyrini</taxon>
        <taxon>Parargina</taxon>
        <taxon>Pararge</taxon>
    </lineage>
</organism>
<dbReference type="Proteomes" id="UP000838756">
    <property type="component" value="Unassembled WGS sequence"/>
</dbReference>
<feature type="compositionally biased region" description="Low complexity" evidence="1">
    <location>
        <begin position="120"/>
        <end position="133"/>
    </location>
</feature>
<keyword evidence="3" id="KW-1185">Reference proteome</keyword>
<protein>
    <submittedName>
        <fullName evidence="2">Jg3667 protein</fullName>
    </submittedName>
</protein>
<reference evidence="2" key="1">
    <citation type="submission" date="2022-03" db="EMBL/GenBank/DDBJ databases">
        <authorList>
            <person name="Lindestad O."/>
        </authorList>
    </citation>
    <scope>NUCLEOTIDE SEQUENCE</scope>
</reference>